<evidence type="ECO:0000259" key="6">
    <source>
        <dbReference type="Pfam" id="PF16656"/>
    </source>
</evidence>
<dbReference type="InterPro" id="IPR015914">
    <property type="entry name" value="PAPs_N"/>
</dbReference>
<dbReference type="EMBL" id="CP078077">
    <property type="protein sequence ID" value="UPL14792.1"/>
    <property type="molecule type" value="Genomic_DNA"/>
</dbReference>
<evidence type="ECO:0000259" key="5">
    <source>
        <dbReference type="Pfam" id="PF16403"/>
    </source>
</evidence>
<dbReference type="InterPro" id="IPR029052">
    <property type="entry name" value="Metallo-depent_PP-like"/>
</dbReference>
<feature type="domain" description="Pesticidal crystal protein Cry22Aa Ig-like" evidence="5">
    <location>
        <begin position="652"/>
        <end position="716"/>
    </location>
</feature>
<keyword evidence="2" id="KW-0472">Membrane</keyword>
<dbReference type="InterPro" id="IPR013783">
    <property type="entry name" value="Ig-like_fold"/>
</dbReference>
<dbReference type="InterPro" id="IPR006311">
    <property type="entry name" value="TAT_signal"/>
</dbReference>
<dbReference type="PANTHER" id="PTHR22953">
    <property type="entry name" value="ACID PHOSPHATASE RELATED"/>
    <property type="match status" value="1"/>
</dbReference>
<evidence type="ECO:0000256" key="1">
    <source>
        <dbReference type="ARBA" id="ARBA00022729"/>
    </source>
</evidence>
<keyword evidence="2" id="KW-1133">Transmembrane helix</keyword>
<dbReference type="RefSeq" id="WP_247955628.1">
    <property type="nucleotide sequence ID" value="NZ_CP078077.1"/>
</dbReference>
<evidence type="ECO:0000313" key="8">
    <source>
        <dbReference type="Proteomes" id="UP000831963"/>
    </source>
</evidence>
<keyword evidence="1 3" id="KW-0732">Signal</keyword>
<dbReference type="Pfam" id="PF16656">
    <property type="entry name" value="Pur_ac_phosph_N"/>
    <property type="match status" value="1"/>
</dbReference>
<dbReference type="SUPFAM" id="SSF56300">
    <property type="entry name" value="Metallo-dependent phosphatases"/>
    <property type="match status" value="1"/>
</dbReference>
<dbReference type="Gene3D" id="2.60.40.380">
    <property type="entry name" value="Purple acid phosphatase-like, N-terminal"/>
    <property type="match status" value="1"/>
</dbReference>
<evidence type="ECO:0000256" key="3">
    <source>
        <dbReference type="SAM" id="SignalP"/>
    </source>
</evidence>
<gene>
    <name evidence="7" type="ORF">KV396_10005</name>
</gene>
<evidence type="ECO:0000313" key="7">
    <source>
        <dbReference type="EMBL" id="UPL14792.1"/>
    </source>
</evidence>
<dbReference type="InterPro" id="IPR039331">
    <property type="entry name" value="PAPs-like"/>
</dbReference>
<evidence type="ECO:0000259" key="4">
    <source>
        <dbReference type="Pfam" id="PF00149"/>
    </source>
</evidence>
<feature type="domain" description="Calcineurin-like phosphoesterase" evidence="4">
    <location>
        <begin position="341"/>
        <end position="536"/>
    </location>
</feature>
<keyword evidence="2" id="KW-0812">Transmembrane</keyword>
<sequence>MSVPSPARRRVCAAILAATLASGAVVALGGSAATAAELPDTFLSTAATTWHYSDDNTDPAAGSPDRLVWTQAGFDDSAWKTAAGAFGAKNGQPTGIGSGFPINTLLNQYIAGTTDDVPTFHFRTAVDIDAKQLEAIDGLSATLTYDDAVQVFVNGEKVAGFVDEKVEAAPEAQRNLMYAGNSGGDPVTSTFTIDADDLVAGENTIAVALYQDRITSSDIYFDFQSLTPMIAGVEPVASYDDVVLTIGADESTRNVTWYTNVDTAQSLQYAPGTDATSFPASGITTVPATGGLTSSNEYNRRAALQGLAENTTYLYRVGSEAGGWSDVKSFSTASFSGDYGFLFFGDPQIGASGNAERDGQGWADTLDIAEQTYPDSELLFSAGDQVNTASSETEYGYYLAPEQLSSIPTVPVNGNHDVGSKAYAQHYTVPNLDETAGSATSGTSSGGDYWFMYKDVLYVVLNTNSNDDQSHIDFMEKVVAEHGADAKWQVLAFHHSIYSVASHVYDTQIERLRNALPTAISDLGFDLVLQGHDHSYTRTYLIKDGELADATEVPGQAEVSAGEGEVLYVTANSASGSKYYDVKAPDAWYGSVINQEKVRNYSHVEVTDDSITVTTLRSQANGTASPVNSVVDEVTLVRDDVTAPEIAFPAESEVVQGEKFDALAGVTATDERDGDVSASLEVEGSVDTDVLGSYDLVYTATDAAGNTATAERTVSVVEAPVVAPAKPSVTVSGEAVQGGKITIAGTGFTPGDSVSVVVHSDPVDLGSFTVAANGTLAASWTIPVAFEAGAHTIVVTLPDGSTVEATFTIAAAAASGAAGSDALATTGAELPLAIGGIALLLLVVGGVLVARRRLVANRD</sequence>
<evidence type="ECO:0000256" key="2">
    <source>
        <dbReference type="SAM" id="Phobius"/>
    </source>
</evidence>
<dbReference type="InterPro" id="IPR004843">
    <property type="entry name" value="Calcineurin-like_PHP"/>
</dbReference>
<dbReference type="CDD" id="cd00838">
    <property type="entry name" value="MPP_superfamily"/>
    <property type="match status" value="1"/>
</dbReference>
<dbReference type="Pfam" id="PF00149">
    <property type="entry name" value="Metallophos"/>
    <property type="match status" value="1"/>
</dbReference>
<dbReference type="InterPro" id="IPR008963">
    <property type="entry name" value="Purple_acid_Pase-like_N"/>
</dbReference>
<dbReference type="SUPFAM" id="SSF49363">
    <property type="entry name" value="Purple acid phosphatase, N-terminal domain"/>
    <property type="match status" value="1"/>
</dbReference>
<organism evidence="7 8">
    <name type="scientific">Microbacterium galbinum</name>
    <dbReference type="NCBI Taxonomy" id="2851646"/>
    <lineage>
        <taxon>Bacteria</taxon>
        <taxon>Bacillati</taxon>
        <taxon>Actinomycetota</taxon>
        <taxon>Actinomycetes</taxon>
        <taxon>Micrococcales</taxon>
        <taxon>Microbacteriaceae</taxon>
        <taxon>Microbacterium</taxon>
    </lineage>
</organism>
<dbReference type="InterPro" id="IPR032179">
    <property type="entry name" value="Cry22Aa_Ig-like"/>
</dbReference>
<keyword evidence="8" id="KW-1185">Reference proteome</keyword>
<dbReference type="Gene3D" id="2.60.120.260">
    <property type="entry name" value="Galactose-binding domain-like"/>
    <property type="match status" value="1"/>
</dbReference>
<dbReference type="Gene3D" id="3.60.21.10">
    <property type="match status" value="1"/>
</dbReference>
<reference evidence="7 8" key="1">
    <citation type="submission" date="2021-06" db="EMBL/GenBank/DDBJ databases">
        <title>Genome-based taxonomic framework of Microbacterium strains isolated from marine environment, the description of four new species and reclassification of four preexisting species.</title>
        <authorList>
            <person name="Lee S.D."/>
            <person name="Kim S.-M."/>
            <person name="Byeon Y.-S."/>
            <person name="Yang H.L."/>
            <person name="Kim I.S."/>
        </authorList>
    </citation>
    <scope>NUCLEOTIDE SEQUENCE [LARGE SCALE GENOMIC DNA]</scope>
    <source>
        <strain evidence="7 8">SSW1-36</strain>
    </source>
</reference>
<proteinExistence type="predicted"/>
<dbReference type="Gene3D" id="2.60.40.10">
    <property type="entry name" value="Immunoglobulins"/>
    <property type="match status" value="1"/>
</dbReference>
<dbReference type="PANTHER" id="PTHR22953:SF153">
    <property type="entry name" value="PURPLE ACID PHOSPHATASE"/>
    <property type="match status" value="1"/>
</dbReference>
<accession>A0ABY4IPS5</accession>
<feature type="chain" id="PRO_5046721625" evidence="3">
    <location>
        <begin position="28"/>
        <end position="859"/>
    </location>
</feature>
<dbReference type="Pfam" id="PF16403">
    <property type="entry name" value="Bact_surface_Ig-like"/>
    <property type="match status" value="1"/>
</dbReference>
<feature type="domain" description="Purple acid phosphatase N-terminal" evidence="6">
    <location>
        <begin position="241"/>
        <end position="332"/>
    </location>
</feature>
<feature type="signal peptide" evidence="3">
    <location>
        <begin position="1"/>
        <end position="27"/>
    </location>
</feature>
<feature type="transmembrane region" description="Helical" evidence="2">
    <location>
        <begin position="830"/>
        <end position="850"/>
    </location>
</feature>
<name>A0ABY4IPS5_9MICO</name>
<dbReference type="PROSITE" id="PS51318">
    <property type="entry name" value="TAT"/>
    <property type="match status" value="1"/>
</dbReference>
<protein>
    <submittedName>
        <fullName evidence="7">Fibronectin type III domain-containing protein</fullName>
    </submittedName>
</protein>
<dbReference type="Proteomes" id="UP000831963">
    <property type="component" value="Chromosome"/>
</dbReference>